<feature type="non-terminal residue" evidence="1">
    <location>
        <position position="162"/>
    </location>
</feature>
<reference evidence="1" key="1">
    <citation type="submission" date="2023-10" db="EMBL/GenBank/DDBJ databases">
        <title>Genome assembly of Pristionchus species.</title>
        <authorList>
            <person name="Yoshida K."/>
            <person name="Sommer R.J."/>
        </authorList>
    </citation>
    <scope>NUCLEOTIDE SEQUENCE</scope>
    <source>
        <strain evidence="1">RS0144</strain>
    </source>
</reference>
<feature type="non-terminal residue" evidence="1">
    <location>
        <position position="1"/>
    </location>
</feature>
<sequence>PPLPSSFLLFFLASNGQMDNTRPLITAFMQKTAPDLADFMMKLWEAIYFVDFNSSQYLAISPAMRISVLLHIYKAYAVEEKVLSEALSDLSDGFYRGWKEVPFEESPELHQLCADLISAATNETRAAICPYLANMIAKLAEKRIVGRVQSWHELVEFLHHKE</sequence>
<organism evidence="1 2">
    <name type="scientific">Pristionchus entomophagus</name>
    <dbReference type="NCBI Taxonomy" id="358040"/>
    <lineage>
        <taxon>Eukaryota</taxon>
        <taxon>Metazoa</taxon>
        <taxon>Ecdysozoa</taxon>
        <taxon>Nematoda</taxon>
        <taxon>Chromadorea</taxon>
        <taxon>Rhabditida</taxon>
        <taxon>Rhabditina</taxon>
        <taxon>Diplogasteromorpha</taxon>
        <taxon>Diplogasteroidea</taxon>
        <taxon>Neodiplogasteridae</taxon>
        <taxon>Pristionchus</taxon>
    </lineage>
</organism>
<proteinExistence type="predicted"/>
<comment type="caution">
    <text evidence="1">The sequence shown here is derived from an EMBL/GenBank/DDBJ whole genome shotgun (WGS) entry which is preliminary data.</text>
</comment>
<accession>A0AAV5UC60</accession>
<gene>
    <name evidence="1" type="ORF">PENTCL1PPCAC_26215</name>
</gene>
<dbReference type="AlphaFoldDB" id="A0AAV5UC60"/>
<dbReference type="Proteomes" id="UP001432027">
    <property type="component" value="Unassembled WGS sequence"/>
</dbReference>
<dbReference type="EMBL" id="BTSX01000006">
    <property type="protein sequence ID" value="GMT04041.1"/>
    <property type="molecule type" value="Genomic_DNA"/>
</dbReference>
<keyword evidence="2" id="KW-1185">Reference proteome</keyword>
<protein>
    <submittedName>
        <fullName evidence="1">Uncharacterized protein</fullName>
    </submittedName>
</protein>
<evidence type="ECO:0000313" key="1">
    <source>
        <dbReference type="EMBL" id="GMT04041.1"/>
    </source>
</evidence>
<evidence type="ECO:0000313" key="2">
    <source>
        <dbReference type="Proteomes" id="UP001432027"/>
    </source>
</evidence>
<name>A0AAV5UC60_9BILA</name>